<dbReference type="Gene3D" id="3.90.105.10">
    <property type="entry name" value="Molybdopterin biosynthesis moea protein, domain 2"/>
    <property type="match status" value="1"/>
</dbReference>
<reference evidence="8" key="1">
    <citation type="journal article" date="2020" name="mSystems">
        <title>Genome- and Community-Level Interaction Insights into Carbon Utilization and Element Cycling Functions of Hydrothermarchaeota in Hydrothermal Sediment.</title>
        <authorList>
            <person name="Zhou Z."/>
            <person name="Liu Y."/>
            <person name="Xu W."/>
            <person name="Pan J."/>
            <person name="Luo Z.H."/>
            <person name="Li M."/>
        </authorList>
    </citation>
    <scope>NUCLEOTIDE SEQUENCE [LARGE SCALE GENOMIC DNA]</scope>
    <source>
        <strain evidence="8">SpSt-853</strain>
    </source>
</reference>
<evidence type="ECO:0000259" key="7">
    <source>
        <dbReference type="SMART" id="SM00852"/>
    </source>
</evidence>
<dbReference type="GO" id="GO:0061599">
    <property type="term" value="F:molybdopterin molybdotransferase activity"/>
    <property type="evidence" value="ECO:0007669"/>
    <property type="project" value="UniProtKB-UniRule"/>
</dbReference>
<dbReference type="SUPFAM" id="SSF63867">
    <property type="entry name" value="MoeA C-terminal domain-like"/>
    <property type="match status" value="1"/>
</dbReference>
<accession>A0A7C5ALR4</accession>
<dbReference type="InterPro" id="IPR005111">
    <property type="entry name" value="MoeA_C_domain_IV"/>
</dbReference>
<dbReference type="UniPathway" id="UPA00344"/>
<dbReference type="SUPFAM" id="SSF53218">
    <property type="entry name" value="Molybdenum cofactor biosynthesis proteins"/>
    <property type="match status" value="1"/>
</dbReference>
<dbReference type="GO" id="GO:0046872">
    <property type="term" value="F:metal ion binding"/>
    <property type="evidence" value="ECO:0007669"/>
    <property type="project" value="UniProtKB-UniRule"/>
</dbReference>
<comment type="pathway">
    <text evidence="2 6">Cofactor biosynthesis; molybdopterin biosynthesis.</text>
</comment>
<keyword evidence="6 8" id="KW-0808">Transferase</keyword>
<dbReference type="SUPFAM" id="SSF63882">
    <property type="entry name" value="MoeA N-terminal region -like"/>
    <property type="match status" value="1"/>
</dbReference>
<dbReference type="InterPro" id="IPR038987">
    <property type="entry name" value="MoeA-like"/>
</dbReference>
<evidence type="ECO:0000256" key="2">
    <source>
        <dbReference type="ARBA" id="ARBA00005046"/>
    </source>
</evidence>
<dbReference type="Pfam" id="PF03454">
    <property type="entry name" value="MoeA_C"/>
    <property type="match status" value="1"/>
</dbReference>
<dbReference type="InterPro" id="IPR036135">
    <property type="entry name" value="MoeA_linker/N_sf"/>
</dbReference>
<dbReference type="Gene3D" id="2.40.340.10">
    <property type="entry name" value="MoeA, C-terminal, domain IV"/>
    <property type="match status" value="1"/>
</dbReference>
<evidence type="ECO:0000256" key="5">
    <source>
        <dbReference type="ARBA" id="ARBA00047317"/>
    </source>
</evidence>
<dbReference type="AlphaFoldDB" id="A0A7C5ALR4"/>
<dbReference type="InterPro" id="IPR036688">
    <property type="entry name" value="MoeA_C_domain_IV_sf"/>
</dbReference>
<name>A0A7C5ALR4_9BACT</name>
<organism evidence="8">
    <name type="scientific">Desulfobacca acetoxidans</name>
    <dbReference type="NCBI Taxonomy" id="60893"/>
    <lineage>
        <taxon>Bacteria</taxon>
        <taxon>Pseudomonadati</taxon>
        <taxon>Thermodesulfobacteriota</taxon>
        <taxon>Desulfobaccia</taxon>
        <taxon>Desulfobaccales</taxon>
        <taxon>Desulfobaccaceae</taxon>
        <taxon>Desulfobacca</taxon>
    </lineage>
</organism>
<keyword evidence="6" id="KW-0479">Metal-binding</keyword>
<keyword evidence="6" id="KW-0460">Magnesium</keyword>
<dbReference type="InterPro" id="IPR005110">
    <property type="entry name" value="MoeA_linker/N"/>
</dbReference>
<dbReference type="Gene3D" id="3.40.980.10">
    <property type="entry name" value="MoaB/Mog-like domain"/>
    <property type="match status" value="1"/>
</dbReference>
<dbReference type="InterPro" id="IPR008284">
    <property type="entry name" value="MoCF_biosynth_CS"/>
</dbReference>
<comment type="function">
    <text evidence="1 6">Catalyzes the insertion of molybdate into adenylated molybdopterin with the concomitant release of AMP.</text>
</comment>
<dbReference type="Pfam" id="PF00994">
    <property type="entry name" value="MoCF_biosynth"/>
    <property type="match status" value="1"/>
</dbReference>
<dbReference type="PROSITE" id="PS01079">
    <property type="entry name" value="MOCF_BIOSYNTHESIS_2"/>
    <property type="match status" value="1"/>
</dbReference>
<keyword evidence="4 6" id="KW-0501">Molybdenum cofactor biosynthesis</keyword>
<comment type="catalytic activity">
    <reaction evidence="5">
        <text>adenylyl-molybdopterin + molybdate = Mo-molybdopterin + AMP + H(+)</text>
        <dbReference type="Rhea" id="RHEA:35047"/>
        <dbReference type="ChEBI" id="CHEBI:15378"/>
        <dbReference type="ChEBI" id="CHEBI:36264"/>
        <dbReference type="ChEBI" id="CHEBI:62727"/>
        <dbReference type="ChEBI" id="CHEBI:71302"/>
        <dbReference type="ChEBI" id="CHEBI:456215"/>
        <dbReference type="EC" id="2.10.1.1"/>
    </reaction>
</comment>
<dbReference type="Pfam" id="PF03453">
    <property type="entry name" value="MoeA_N"/>
    <property type="match status" value="1"/>
</dbReference>
<dbReference type="CDD" id="cd00887">
    <property type="entry name" value="MoeA"/>
    <property type="match status" value="1"/>
</dbReference>
<dbReference type="EMBL" id="DTKJ01000022">
    <property type="protein sequence ID" value="HGZ11293.1"/>
    <property type="molecule type" value="Genomic_DNA"/>
</dbReference>
<dbReference type="PANTHER" id="PTHR10192">
    <property type="entry name" value="MOLYBDOPTERIN BIOSYNTHESIS PROTEIN"/>
    <property type="match status" value="1"/>
</dbReference>
<dbReference type="GO" id="GO:0005829">
    <property type="term" value="C:cytosol"/>
    <property type="evidence" value="ECO:0007669"/>
    <property type="project" value="TreeGrafter"/>
</dbReference>
<comment type="caution">
    <text evidence="8">The sequence shown here is derived from an EMBL/GenBank/DDBJ whole genome shotgun (WGS) entry which is preliminary data.</text>
</comment>
<comment type="similarity">
    <text evidence="3 6">Belongs to the MoeA family.</text>
</comment>
<proteinExistence type="inferred from homology"/>
<dbReference type="PANTHER" id="PTHR10192:SF5">
    <property type="entry name" value="GEPHYRIN"/>
    <property type="match status" value="1"/>
</dbReference>
<dbReference type="EC" id="2.10.1.1" evidence="6"/>
<evidence type="ECO:0000313" key="8">
    <source>
        <dbReference type="EMBL" id="HGZ11293.1"/>
    </source>
</evidence>
<evidence type="ECO:0000256" key="4">
    <source>
        <dbReference type="ARBA" id="ARBA00023150"/>
    </source>
</evidence>
<dbReference type="InterPro" id="IPR036425">
    <property type="entry name" value="MoaB/Mog-like_dom_sf"/>
</dbReference>
<dbReference type="Gene3D" id="2.170.190.11">
    <property type="entry name" value="Molybdopterin biosynthesis moea protein, domain 3"/>
    <property type="match status" value="1"/>
</dbReference>
<dbReference type="SMART" id="SM00852">
    <property type="entry name" value="MoCF_biosynth"/>
    <property type="match status" value="1"/>
</dbReference>
<dbReference type="InterPro" id="IPR001453">
    <property type="entry name" value="MoaB/Mog_dom"/>
</dbReference>
<keyword evidence="6" id="KW-0500">Molybdenum</keyword>
<gene>
    <name evidence="8" type="ORF">ENW48_03625</name>
</gene>
<evidence type="ECO:0000256" key="3">
    <source>
        <dbReference type="ARBA" id="ARBA00010763"/>
    </source>
</evidence>
<sequence>MEFFRLKTRQEVLDLYFRFPPLEAEEVELSHSLGRVLAVDLAAPEDVPHFPRATMDGYAVRAEDTFGASPGLPQYLELKGEVFMGREPQRGVGPGEALRLPTGGMLPEGANAVVMVEFTKELPDGTLEIRRPVAPGENLLRPGEDVRAGEVLFPAGRRLRPQDLGLLAALGVTRLQVHRQPRVAVLSTGDEIVPVTAKPPAAKVRDANALMVAAQVREGQGIPLLRGLVPDNYDLLFKALGESLEEADLVLLSGGSSIGVRDLSLKAITHLPNSEILVHGVAIRPGKPTILADIGGKPLMGLPGHPASAAVVMQVLGLPLLARLAGRQNFSPSRGGRVPARLSRNLAGASGREDFVRVRLRTEGDTLWADPLLGPSALLSPLVLSDGFVIIPLEVEGLLRGEQVMVHLFGE</sequence>
<dbReference type="GO" id="GO:0006777">
    <property type="term" value="P:Mo-molybdopterin cofactor biosynthetic process"/>
    <property type="evidence" value="ECO:0007669"/>
    <property type="project" value="UniProtKB-UniRule"/>
</dbReference>
<protein>
    <recommendedName>
        <fullName evidence="6">Molybdopterin molybdenumtransferase</fullName>
        <ecNumber evidence="6">2.10.1.1</ecNumber>
    </recommendedName>
</protein>
<comment type="cofactor">
    <cofactor evidence="6">
        <name>Mg(2+)</name>
        <dbReference type="ChEBI" id="CHEBI:18420"/>
    </cofactor>
</comment>
<dbReference type="NCBIfam" id="NF045515">
    <property type="entry name" value="Glp_gephyrin"/>
    <property type="match status" value="1"/>
</dbReference>
<evidence type="ECO:0000256" key="1">
    <source>
        <dbReference type="ARBA" id="ARBA00002901"/>
    </source>
</evidence>
<feature type="domain" description="MoaB/Mog" evidence="7">
    <location>
        <begin position="184"/>
        <end position="323"/>
    </location>
</feature>
<evidence type="ECO:0000256" key="6">
    <source>
        <dbReference type="RuleBase" id="RU365090"/>
    </source>
</evidence>